<feature type="non-terminal residue" evidence="1">
    <location>
        <position position="67"/>
    </location>
</feature>
<dbReference type="Proteomes" id="UP000479000">
    <property type="component" value="Unassembled WGS sequence"/>
</dbReference>
<reference evidence="1 2" key="1">
    <citation type="submission" date="2020-02" db="EMBL/GenBank/DDBJ databases">
        <authorList>
            <person name="Ferguson B K."/>
        </authorList>
    </citation>
    <scope>NUCLEOTIDE SEQUENCE [LARGE SCALE GENOMIC DNA]</scope>
</reference>
<accession>A0A6H5GMX9</accession>
<gene>
    <name evidence="1" type="ORF">NTEN_LOCUS8746</name>
</gene>
<sequence length="67" mass="7322">MIVIFTLSNLSTEEQMARNMLADTPAASNMASNNALWLTFTTNLPSSRLFRISTTTRRHSTSGSIGS</sequence>
<evidence type="ECO:0000313" key="2">
    <source>
        <dbReference type="Proteomes" id="UP000479000"/>
    </source>
</evidence>
<dbReference type="AlphaFoldDB" id="A0A6H5GMX9"/>
<dbReference type="EMBL" id="CADCXU010013306">
    <property type="protein sequence ID" value="CAB0003087.1"/>
    <property type="molecule type" value="Genomic_DNA"/>
</dbReference>
<organism evidence="1 2">
    <name type="scientific">Nesidiocoris tenuis</name>
    <dbReference type="NCBI Taxonomy" id="355587"/>
    <lineage>
        <taxon>Eukaryota</taxon>
        <taxon>Metazoa</taxon>
        <taxon>Ecdysozoa</taxon>
        <taxon>Arthropoda</taxon>
        <taxon>Hexapoda</taxon>
        <taxon>Insecta</taxon>
        <taxon>Pterygota</taxon>
        <taxon>Neoptera</taxon>
        <taxon>Paraneoptera</taxon>
        <taxon>Hemiptera</taxon>
        <taxon>Heteroptera</taxon>
        <taxon>Panheteroptera</taxon>
        <taxon>Cimicomorpha</taxon>
        <taxon>Miridae</taxon>
        <taxon>Dicyphina</taxon>
        <taxon>Nesidiocoris</taxon>
    </lineage>
</organism>
<proteinExistence type="predicted"/>
<evidence type="ECO:0000313" key="1">
    <source>
        <dbReference type="EMBL" id="CAB0003087.1"/>
    </source>
</evidence>
<name>A0A6H5GMX9_9HEMI</name>
<protein>
    <submittedName>
        <fullName evidence="1">Uncharacterized protein</fullName>
    </submittedName>
</protein>
<keyword evidence="2" id="KW-1185">Reference proteome</keyword>